<keyword evidence="1" id="KW-0862">Zinc</keyword>
<dbReference type="SUPFAM" id="SSF57756">
    <property type="entry name" value="Retrovirus zinc finger-like domains"/>
    <property type="match status" value="1"/>
</dbReference>
<accession>A0A672ZI04</accession>
<organism evidence="3 4">
    <name type="scientific">Sphaeramia orbicularis</name>
    <name type="common">orbiculate cardinalfish</name>
    <dbReference type="NCBI Taxonomy" id="375764"/>
    <lineage>
        <taxon>Eukaryota</taxon>
        <taxon>Metazoa</taxon>
        <taxon>Chordata</taxon>
        <taxon>Craniata</taxon>
        <taxon>Vertebrata</taxon>
        <taxon>Euteleostomi</taxon>
        <taxon>Actinopterygii</taxon>
        <taxon>Neopterygii</taxon>
        <taxon>Teleostei</taxon>
        <taxon>Neoteleostei</taxon>
        <taxon>Acanthomorphata</taxon>
        <taxon>Gobiaria</taxon>
        <taxon>Kurtiformes</taxon>
        <taxon>Apogonoidei</taxon>
        <taxon>Apogonidae</taxon>
        <taxon>Apogoninae</taxon>
        <taxon>Sphaeramia</taxon>
    </lineage>
</organism>
<dbReference type="AlphaFoldDB" id="A0A672ZI04"/>
<dbReference type="InParanoid" id="A0A672ZI04"/>
<reference evidence="3" key="3">
    <citation type="submission" date="2025-09" db="UniProtKB">
        <authorList>
            <consortium name="Ensembl"/>
        </authorList>
    </citation>
    <scope>IDENTIFICATION</scope>
</reference>
<dbReference type="GO" id="GO:0008270">
    <property type="term" value="F:zinc ion binding"/>
    <property type="evidence" value="ECO:0007669"/>
    <property type="project" value="UniProtKB-KW"/>
</dbReference>
<evidence type="ECO:0000256" key="1">
    <source>
        <dbReference type="PROSITE-ProRule" id="PRU00047"/>
    </source>
</evidence>
<protein>
    <recommendedName>
        <fullName evidence="2">CCHC-type domain-containing protein</fullName>
    </recommendedName>
</protein>
<dbReference type="InterPro" id="IPR057811">
    <property type="entry name" value="RBD_ZCCHC3_2nd"/>
</dbReference>
<sequence length="190" mass="21711">VDSKTPYGTDIRQEHNDPKWRDWSVESSVQTDVISVVVKFWTGRVPDEDIDLYLRRFCDILHTVKPVDKLGIWYGVRKYKVRLHKNANGHFIQIPNSISLGPYNGRIIYPGQSNTCFICQSTDHQVKDCTQVKCWRCGHLGHKAKDCSSEGRCSLCGVDGHTFFTCPDSYANKTRSQQNPKIGYLLNSDI</sequence>
<keyword evidence="1" id="KW-0863">Zinc-finger</keyword>
<name>A0A672ZI04_9TELE</name>
<evidence type="ECO:0000313" key="3">
    <source>
        <dbReference type="Ensembl" id="ENSSORP00005016389.1"/>
    </source>
</evidence>
<dbReference type="InterPro" id="IPR001878">
    <property type="entry name" value="Znf_CCHC"/>
</dbReference>
<proteinExistence type="predicted"/>
<feature type="domain" description="CCHC-type" evidence="2">
    <location>
        <begin position="133"/>
        <end position="147"/>
    </location>
</feature>
<reference evidence="3" key="1">
    <citation type="submission" date="2019-06" db="EMBL/GenBank/DDBJ databases">
        <authorList>
            <consortium name="Wellcome Sanger Institute Data Sharing"/>
        </authorList>
    </citation>
    <scope>NUCLEOTIDE SEQUENCE [LARGE SCALE GENOMIC DNA]</scope>
</reference>
<dbReference type="PROSITE" id="PS50158">
    <property type="entry name" value="ZF_CCHC"/>
    <property type="match status" value="1"/>
</dbReference>
<reference evidence="3" key="2">
    <citation type="submission" date="2025-08" db="UniProtKB">
        <authorList>
            <consortium name="Ensembl"/>
        </authorList>
    </citation>
    <scope>IDENTIFICATION</scope>
</reference>
<dbReference type="Pfam" id="PF23058">
    <property type="entry name" value="RBD_ZCCHC3_2nd"/>
    <property type="match status" value="1"/>
</dbReference>
<dbReference type="GO" id="GO:0002218">
    <property type="term" value="P:activation of innate immune response"/>
    <property type="evidence" value="ECO:0007669"/>
    <property type="project" value="InterPro"/>
</dbReference>
<dbReference type="Gene3D" id="4.10.60.10">
    <property type="entry name" value="Zinc finger, CCHC-type"/>
    <property type="match status" value="1"/>
</dbReference>
<dbReference type="PANTHER" id="PTHR22639:SF3">
    <property type="entry name" value="ZINC FINGER CCHC DOMAIN-CONTAINING PROTEIN 3"/>
    <property type="match status" value="1"/>
</dbReference>
<evidence type="ECO:0000259" key="2">
    <source>
        <dbReference type="PROSITE" id="PS50158"/>
    </source>
</evidence>
<dbReference type="PANTHER" id="PTHR22639">
    <property type="entry name" value="GAG-RELATED PROTEIN"/>
    <property type="match status" value="1"/>
</dbReference>
<dbReference type="Pfam" id="PF00098">
    <property type="entry name" value="zf-CCHC"/>
    <property type="match status" value="2"/>
</dbReference>
<keyword evidence="4" id="KW-1185">Reference proteome</keyword>
<dbReference type="Ensembl" id="ENSSORT00005016898.1">
    <property type="protein sequence ID" value="ENSSORP00005016389.1"/>
    <property type="gene ID" value="ENSSORG00005008318.1"/>
</dbReference>
<dbReference type="Proteomes" id="UP000472271">
    <property type="component" value="Chromosome 1"/>
</dbReference>
<dbReference type="GO" id="GO:0003723">
    <property type="term" value="F:RNA binding"/>
    <property type="evidence" value="ECO:0007669"/>
    <property type="project" value="InterPro"/>
</dbReference>
<dbReference type="SMART" id="SM00343">
    <property type="entry name" value="ZnF_C2HC"/>
    <property type="match status" value="3"/>
</dbReference>
<evidence type="ECO:0000313" key="4">
    <source>
        <dbReference type="Proteomes" id="UP000472271"/>
    </source>
</evidence>
<keyword evidence="1" id="KW-0479">Metal-binding</keyword>
<dbReference type="GO" id="GO:0003690">
    <property type="term" value="F:double-stranded DNA binding"/>
    <property type="evidence" value="ECO:0007669"/>
    <property type="project" value="InterPro"/>
</dbReference>
<dbReference type="InterPro" id="IPR036875">
    <property type="entry name" value="Znf_CCHC_sf"/>
</dbReference>
<dbReference type="InterPro" id="IPR042509">
    <property type="entry name" value="ZCCHC3"/>
</dbReference>